<keyword evidence="4" id="KW-1185">Reference proteome</keyword>
<feature type="domain" description="Myb/SANT-like DNA-binding" evidence="2">
    <location>
        <begin position="24"/>
        <end position="78"/>
    </location>
</feature>
<organism evidence="3 4">
    <name type="scientific">Electrophorus voltai</name>
    <dbReference type="NCBI Taxonomy" id="2609070"/>
    <lineage>
        <taxon>Eukaryota</taxon>
        <taxon>Metazoa</taxon>
        <taxon>Chordata</taxon>
        <taxon>Craniata</taxon>
        <taxon>Vertebrata</taxon>
        <taxon>Euteleostomi</taxon>
        <taxon>Actinopterygii</taxon>
        <taxon>Neopterygii</taxon>
        <taxon>Teleostei</taxon>
        <taxon>Ostariophysi</taxon>
        <taxon>Gymnotiformes</taxon>
        <taxon>Gymnotoidei</taxon>
        <taxon>Gymnotidae</taxon>
        <taxon>Electrophorus</taxon>
    </lineage>
</organism>
<sequence length="277" mass="32109">MDHALYVVQTAPEDRADAVMHSDFTAILKEMGIQRRMSTSQARKKWENLKKKYKEMKNPPPGVSVNPTNWQWFSLMEDAIEGRLNNSEELLSTASLGDDCDYRPDKPRKRTHEPYRSEIELLVEGDDIALSDGASQERADAGSDRDDVEQERSLLERERAALERERMVMDREQAGLERELAALQRERASLEREKAAVERERASVEHQRAQLEKERAEMDRERARLDRDRAALERQRRGGVSDGSHGDDQLADVEMEPASIERRQKFLDLFEKLIENF</sequence>
<accession>A0AAD8YZP6</accession>
<dbReference type="Pfam" id="PF13837">
    <property type="entry name" value="Myb_DNA-bind_4"/>
    <property type="match status" value="1"/>
</dbReference>
<dbReference type="PANTHER" id="PTHR38709">
    <property type="entry name" value="SI:CH73-193C12.2-RELATED"/>
    <property type="match status" value="1"/>
</dbReference>
<feature type="region of interest" description="Disordered" evidence="1">
    <location>
        <begin position="95"/>
        <end position="152"/>
    </location>
</feature>
<dbReference type="PANTHER" id="PTHR38709:SF1">
    <property type="entry name" value="DREBRIN"/>
    <property type="match status" value="1"/>
</dbReference>
<dbReference type="EMBL" id="JAROKS010000021">
    <property type="protein sequence ID" value="KAK1790318.1"/>
    <property type="molecule type" value="Genomic_DNA"/>
</dbReference>
<dbReference type="Proteomes" id="UP001239994">
    <property type="component" value="Unassembled WGS sequence"/>
</dbReference>
<protein>
    <recommendedName>
        <fullName evidence="2">Myb/SANT-like DNA-binding domain-containing protein</fullName>
    </recommendedName>
</protein>
<evidence type="ECO:0000313" key="4">
    <source>
        <dbReference type="Proteomes" id="UP001239994"/>
    </source>
</evidence>
<dbReference type="InterPro" id="IPR044822">
    <property type="entry name" value="Myb_DNA-bind_4"/>
</dbReference>
<proteinExistence type="predicted"/>
<comment type="caution">
    <text evidence="3">The sequence shown here is derived from an EMBL/GenBank/DDBJ whole genome shotgun (WGS) entry which is preliminary data.</text>
</comment>
<reference evidence="3" key="1">
    <citation type="submission" date="2023-03" db="EMBL/GenBank/DDBJ databases">
        <title>Electrophorus voltai genome.</title>
        <authorList>
            <person name="Bian C."/>
        </authorList>
    </citation>
    <scope>NUCLEOTIDE SEQUENCE</scope>
    <source>
        <strain evidence="3">CB-2022</strain>
        <tissue evidence="3">Muscle</tissue>
    </source>
</reference>
<dbReference type="AlphaFoldDB" id="A0AAD8YZP6"/>
<feature type="region of interest" description="Disordered" evidence="1">
    <location>
        <begin position="198"/>
        <end position="256"/>
    </location>
</feature>
<feature type="compositionally biased region" description="Basic and acidic residues" evidence="1">
    <location>
        <begin position="135"/>
        <end position="152"/>
    </location>
</feature>
<evidence type="ECO:0000256" key="1">
    <source>
        <dbReference type="SAM" id="MobiDB-lite"/>
    </source>
</evidence>
<dbReference type="GO" id="GO:0005856">
    <property type="term" value="C:cytoskeleton"/>
    <property type="evidence" value="ECO:0007669"/>
    <property type="project" value="TreeGrafter"/>
</dbReference>
<gene>
    <name evidence="3" type="ORF">P4O66_014228</name>
</gene>
<dbReference type="Gene3D" id="6.10.250.3110">
    <property type="match status" value="1"/>
</dbReference>
<evidence type="ECO:0000313" key="3">
    <source>
        <dbReference type="EMBL" id="KAK1790318.1"/>
    </source>
</evidence>
<feature type="compositionally biased region" description="Basic and acidic residues" evidence="1">
    <location>
        <begin position="198"/>
        <end position="236"/>
    </location>
</feature>
<name>A0AAD8YZP6_9TELE</name>
<evidence type="ECO:0000259" key="2">
    <source>
        <dbReference type="Pfam" id="PF13837"/>
    </source>
</evidence>